<organism evidence="2 3">
    <name type="scientific">Kuraishia capsulata CBS 1993</name>
    <dbReference type="NCBI Taxonomy" id="1382522"/>
    <lineage>
        <taxon>Eukaryota</taxon>
        <taxon>Fungi</taxon>
        <taxon>Dikarya</taxon>
        <taxon>Ascomycota</taxon>
        <taxon>Saccharomycotina</taxon>
        <taxon>Pichiomycetes</taxon>
        <taxon>Pichiales</taxon>
        <taxon>Pichiaceae</taxon>
        <taxon>Kuraishia</taxon>
    </lineage>
</organism>
<evidence type="ECO:0000256" key="1">
    <source>
        <dbReference type="SAM" id="MobiDB-lite"/>
    </source>
</evidence>
<reference evidence="2" key="2">
    <citation type="submission" date="2014-02" db="EMBL/GenBank/DDBJ databases">
        <title>Complete DNA sequence of /Kuraishia capsulata/ illustrates novel genomic features among budding yeasts (/Saccharomycotina/).</title>
        <authorList>
            <person name="Morales L."/>
            <person name="Noel B."/>
            <person name="Porcel B."/>
            <person name="Marcet-Houben M."/>
            <person name="Hullo M-F."/>
            <person name="Sacerdot C."/>
            <person name="Tekaia F."/>
            <person name="Leh-Louis V."/>
            <person name="Despons L."/>
            <person name="Khanna V."/>
            <person name="Aury J-M."/>
            <person name="Barbe V."/>
            <person name="Couloux A."/>
            <person name="Labadie K."/>
            <person name="Pelletier E."/>
            <person name="Souciet J-L."/>
            <person name="Boekhout T."/>
            <person name="Gabaldon T."/>
            <person name="Wincker P."/>
            <person name="Dujon B."/>
        </authorList>
    </citation>
    <scope>NUCLEOTIDE SEQUENCE</scope>
    <source>
        <strain evidence="2">CBS 1993</strain>
    </source>
</reference>
<dbReference type="HOGENOM" id="CLU_847485_0_0_1"/>
<proteinExistence type="predicted"/>
<dbReference type="AlphaFoldDB" id="W6MI34"/>
<feature type="region of interest" description="Disordered" evidence="1">
    <location>
        <begin position="228"/>
        <end position="248"/>
    </location>
</feature>
<dbReference type="EMBL" id="HG793126">
    <property type="protein sequence ID" value="CDK25508.1"/>
    <property type="molecule type" value="Genomic_DNA"/>
</dbReference>
<evidence type="ECO:0000313" key="3">
    <source>
        <dbReference type="Proteomes" id="UP000019384"/>
    </source>
</evidence>
<name>W6MI34_9ASCO</name>
<dbReference type="Proteomes" id="UP000019384">
    <property type="component" value="Unassembled WGS sequence"/>
</dbReference>
<accession>W6MI34</accession>
<evidence type="ECO:0000313" key="2">
    <source>
        <dbReference type="EMBL" id="CDK25508.1"/>
    </source>
</evidence>
<dbReference type="RefSeq" id="XP_022457520.1">
    <property type="nucleotide sequence ID" value="XM_022603660.1"/>
</dbReference>
<feature type="region of interest" description="Disordered" evidence="1">
    <location>
        <begin position="39"/>
        <end position="73"/>
    </location>
</feature>
<sequence length="328" mass="37180">MADKAPHRILVERTSCVLFHSIYPPVKAIDKMQIDEMVDRTSSNSPISEDHSEVSQEDRSPNKSGTEKTQRSVEEHRKLYKYLLAKHNTKLREFTELANLEKSIRNLIQYHTLRNNSLVDIIEFLGKTGETNVPSELTPEAEHAKLAAIISRRPQLSETLTNITKIDSEPENVLLRDTLKDSLYISELANPVFNLKSVEDAGSMDLEENIYRRIPQDLVVEEDSFLTETVSDTKDESDNAKDKPAEPAKVGVKYADFAESFPFSSTRYLKQLSPQLFHSEDPDQKAPELVPVLQTRKSASSQEVPNPRKTKIEATEFGSAKKRKIAQN</sequence>
<feature type="compositionally biased region" description="Basic and acidic residues" evidence="1">
    <location>
        <begin position="48"/>
        <end position="73"/>
    </location>
</feature>
<dbReference type="GeneID" id="34518908"/>
<gene>
    <name evidence="2" type="ORF">KUCA_T00001478001</name>
</gene>
<feature type="compositionally biased region" description="Polar residues" evidence="1">
    <location>
        <begin position="295"/>
        <end position="304"/>
    </location>
</feature>
<protein>
    <submittedName>
        <fullName evidence="2">Uncharacterized protein</fullName>
    </submittedName>
</protein>
<reference evidence="2" key="1">
    <citation type="submission" date="2013-12" db="EMBL/GenBank/DDBJ databases">
        <authorList>
            <person name="Genoscope - CEA"/>
        </authorList>
    </citation>
    <scope>NUCLEOTIDE SEQUENCE</scope>
    <source>
        <strain evidence="2">CBS 1993</strain>
    </source>
</reference>
<keyword evidence="3" id="KW-1185">Reference proteome</keyword>
<feature type="region of interest" description="Disordered" evidence="1">
    <location>
        <begin position="278"/>
        <end position="328"/>
    </location>
</feature>
<feature type="compositionally biased region" description="Basic and acidic residues" evidence="1">
    <location>
        <begin position="231"/>
        <end position="246"/>
    </location>
</feature>